<keyword evidence="2" id="KW-1185">Reference proteome</keyword>
<proteinExistence type="predicted"/>
<dbReference type="Proteomes" id="UP000621307">
    <property type="component" value="Unassembled WGS sequence"/>
</dbReference>
<evidence type="ECO:0000313" key="2">
    <source>
        <dbReference type="Proteomes" id="UP000621307"/>
    </source>
</evidence>
<organism evidence="1 2">
    <name type="scientific">Nostoc parmelioides FACHB-3921</name>
    <dbReference type="NCBI Taxonomy" id="2692909"/>
    <lineage>
        <taxon>Bacteria</taxon>
        <taxon>Bacillati</taxon>
        <taxon>Cyanobacteriota</taxon>
        <taxon>Cyanophyceae</taxon>
        <taxon>Nostocales</taxon>
        <taxon>Nostocaceae</taxon>
        <taxon>Nostoc</taxon>
    </lineage>
</organism>
<protein>
    <submittedName>
        <fullName evidence="1">Uncharacterized protein</fullName>
    </submittedName>
</protein>
<gene>
    <name evidence="1" type="ORF">H6G14_31950</name>
</gene>
<accession>A0ABR8BQ31</accession>
<sequence>MRNYGSEQTMITKEEITIKVPSEVAEAYRNATEEEREQIEARIAVLLKSSMTSRQEAIAKLRQTMDDIGKRAAQRGLTPEILESILPNLIGISRQKKETNSW</sequence>
<reference evidence="1 2" key="1">
    <citation type="journal article" date="2020" name="ISME J.">
        <title>Comparative genomics reveals insights into cyanobacterial evolution and habitat adaptation.</title>
        <authorList>
            <person name="Chen M.Y."/>
            <person name="Teng W.K."/>
            <person name="Zhao L."/>
            <person name="Hu C.X."/>
            <person name="Zhou Y.K."/>
            <person name="Han B.P."/>
            <person name="Song L.R."/>
            <person name="Shu W.S."/>
        </authorList>
    </citation>
    <scope>NUCLEOTIDE SEQUENCE [LARGE SCALE GENOMIC DNA]</scope>
    <source>
        <strain evidence="1 2">FACHB-3921</strain>
    </source>
</reference>
<name>A0ABR8BQ31_9NOSO</name>
<dbReference type="EMBL" id="JACJQL010000129">
    <property type="protein sequence ID" value="MBD2255789.1"/>
    <property type="molecule type" value="Genomic_DNA"/>
</dbReference>
<comment type="caution">
    <text evidence="1">The sequence shown here is derived from an EMBL/GenBank/DDBJ whole genome shotgun (WGS) entry which is preliminary data.</text>
</comment>
<evidence type="ECO:0000313" key="1">
    <source>
        <dbReference type="EMBL" id="MBD2255789.1"/>
    </source>
</evidence>